<dbReference type="InterPro" id="IPR038425">
    <property type="entry name" value="GAT_sf"/>
</dbReference>
<name>A0A833VEH6_9POAL</name>
<dbReference type="InterPro" id="IPR002014">
    <property type="entry name" value="VHS_dom"/>
</dbReference>
<dbReference type="SUPFAM" id="SSF89009">
    <property type="entry name" value="GAT-like domain"/>
    <property type="match status" value="1"/>
</dbReference>
<feature type="compositionally biased region" description="Basic and acidic residues" evidence="6">
    <location>
        <begin position="336"/>
        <end position="349"/>
    </location>
</feature>
<dbReference type="OrthoDB" id="619717at2759"/>
<evidence type="ECO:0000256" key="1">
    <source>
        <dbReference type="ARBA" id="ARBA00004170"/>
    </source>
</evidence>
<dbReference type="SUPFAM" id="SSF48464">
    <property type="entry name" value="ENTH/VHS domain"/>
    <property type="match status" value="1"/>
</dbReference>
<evidence type="ECO:0000313" key="9">
    <source>
        <dbReference type="EMBL" id="KAF3335876.1"/>
    </source>
</evidence>
<keyword evidence="4" id="KW-0653">Protein transport</keyword>
<dbReference type="GO" id="GO:0043328">
    <property type="term" value="P:protein transport to vacuole involved in ubiquitin-dependent protein catabolic process via the multivesicular body sorting pathway"/>
    <property type="evidence" value="ECO:0007669"/>
    <property type="project" value="InterPro"/>
</dbReference>
<organism evidence="9 10">
    <name type="scientific">Carex littledalei</name>
    <dbReference type="NCBI Taxonomy" id="544730"/>
    <lineage>
        <taxon>Eukaryota</taxon>
        <taxon>Viridiplantae</taxon>
        <taxon>Streptophyta</taxon>
        <taxon>Embryophyta</taxon>
        <taxon>Tracheophyta</taxon>
        <taxon>Spermatophyta</taxon>
        <taxon>Magnoliopsida</taxon>
        <taxon>Liliopsida</taxon>
        <taxon>Poales</taxon>
        <taxon>Cyperaceae</taxon>
        <taxon>Cyperoideae</taxon>
        <taxon>Cariceae</taxon>
        <taxon>Carex</taxon>
        <taxon>Carex subgen. Euthyceras</taxon>
    </lineage>
</organism>
<dbReference type="Pfam" id="PF00790">
    <property type="entry name" value="VHS"/>
    <property type="match status" value="1"/>
</dbReference>
<feature type="region of interest" description="Disordered" evidence="6">
    <location>
        <begin position="315"/>
        <end position="368"/>
    </location>
</feature>
<evidence type="ECO:0000259" key="8">
    <source>
        <dbReference type="PROSITE" id="PS50909"/>
    </source>
</evidence>
<comment type="similarity">
    <text evidence="2">Belongs to the TOM1 family.</text>
</comment>
<feature type="domain" description="VHS" evidence="7">
    <location>
        <begin position="66"/>
        <end position="193"/>
    </location>
</feature>
<dbReference type="InterPro" id="IPR008942">
    <property type="entry name" value="ENTH_VHS"/>
</dbReference>
<dbReference type="PANTHER" id="PTHR46646:SF5">
    <property type="entry name" value="TOM1-LIKE PROTEIN 2"/>
    <property type="match status" value="1"/>
</dbReference>
<dbReference type="GO" id="GO:0016020">
    <property type="term" value="C:membrane"/>
    <property type="evidence" value="ECO:0007669"/>
    <property type="project" value="UniProtKB-SubCell"/>
</dbReference>
<sequence length="368" mass="40402">MDKLNLGGIGERLKPVGERLKSSGEKLKPVGERLRSGGAEMGRIVSGKMKEILQGPSQEGKMVDEATSDKLEQPDWGLNLKICALVNSEEFDGSQVVRAIKRKIGGRSAVSINLSLELLELCAMNCDKVFSEIASEKLLDDLVRLIENPQMEYANKKKALQLINAWGQSEDLAYLPVFKQTYMATKEKNMAEMIEQVERWALHVSSSEASFVEGTAPPVPEFYGGRLTEEEKKEALELARNSVDLLSSIVNSPDFKENPTQDNDLTSSILEKCRDVQPVIKRIIESTSDDDVMLFEAIGLHDEIDAVLTKYGGISLEHPPETDDSPISHKSNASHVGEENSPPEKKEGHLTTPDATNPAAGSSAKDLV</sequence>
<dbReference type="GO" id="GO:0035091">
    <property type="term" value="F:phosphatidylinositol binding"/>
    <property type="evidence" value="ECO:0007669"/>
    <property type="project" value="InterPro"/>
</dbReference>
<dbReference type="PROSITE" id="PS50909">
    <property type="entry name" value="GAT"/>
    <property type="match status" value="1"/>
</dbReference>
<dbReference type="InterPro" id="IPR004152">
    <property type="entry name" value="GAT_dom"/>
</dbReference>
<dbReference type="GO" id="GO:0043130">
    <property type="term" value="F:ubiquitin binding"/>
    <property type="evidence" value="ECO:0007669"/>
    <property type="project" value="InterPro"/>
</dbReference>
<protein>
    <submittedName>
        <fullName evidence="9">TOM1-like protein 2</fullName>
    </submittedName>
</protein>
<keyword evidence="5" id="KW-0472">Membrane</keyword>
<gene>
    <name evidence="9" type="ORF">FCM35_KLT20383</name>
</gene>
<dbReference type="Gene3D" id="1.20.58.160">
    <property type="match status" value="1"/>
</dbReference>
<dbReference type="CDD" id="cd03561">
    <property type="entry name" value="VHS"/>
    <property type="match status" value="1"/>
</dbReference>
<evidence type="ECO:0000256" key="5">
    <source>
        <dbReference type="ARBA" id="ARBA00023136"/>
    </source>
</evidence>
<dbReference type="Gene3D" id="1.25.40.90">
    <property type="match status" value="1"/>
</dbReference>
<dbReference type="SMART" id="SM00288">
    <property type="entry name" value="VHS"/>
    <property type="match status" value="1"/>
</dbReference>
<evidence type="ECO:0000256" key="2">
    <source>
        <dbReference type="ARBA" id="ARBA00007708"/>
    </source>
</evidence>
<dbReference type="PANTHER" id="PTHR46646">
    <property type="entry name" value="TOM1-LIKE PROTEIN 1"/>
    <property type="match status" value="1"/>
</dbReference>
<evidence type="ECO:0000256" key="6">
    <source>
        <dbReference type="SAM" id="MobiDB-lite"/>
    </source>
</evidence>
<comment type="caution">
    <text evidence="9">The sequence shown here is derived from an EMBL/GenBank/DDBJ whole genome shotgun (WGS) entry which is preliminary data.</text>
</comment>
<evidence type="ECO:0000313" key="10">
    <source>
        <dbReference type="Proteomes" id="UP000623129"/>
    </source>
</evidence>
<comment type="subcellular location">
    <subcellularLocation>
        <location evidence="1">Membrane</location>
        <topology evidence="1">Peripheral membrane protein</topology>
    </subcellularLocation>
</comment>
<dbReference type="AlphaFoldDB" id="A0A833VEH6"/>
<evidence type="ECO:0000259" key="7">
    <source>
        <dbReference type="PROSITE" id="PS50179"/>
    </source>
</evidence>
<dbReference type="EMBL" id="SWLB01000008">
    <property type="protein sequence ID" value="KAF3335876.1"/>
    <property type="molecule type" value="Genomic_DNA"/>
</dbReference>
<keyword evidence="3" id="KW-0813">Transport</keyword>
<dbReference type="GO" id="GO:0005737">
    <property type="term" value="C:cytoplasm"/>
    <property type="evidence" value="ECO:0007669"/>
    <property type="project" value="UniProtKB-ARBA"/>
</dbReference>
<dbReference type="Proteomes" id="UP000623129">
    <property type="component" value="Unassembled WGS sequence"/>
</dbReference>
<proteinExistence type="inferred from homology"/>
<accession>A0A833VEH6</accession>
<dbReference type="InterPro" id="IPR044836">
    <property type="entry name" value="TOL_plant"/>
</dbReference>
<reference evidence="9" key="1">
    <citation type="submission" date="2020-01" db="EMBL/GenBank/DDBJ databases">
        <title>Genome sequence of Kobresia littledalei, the first chromosome-level genome in the family Cyperaceae.</title>
        <authorList>
            <person name="Qu G."/>
        </authorList>
    </citation>
    <scope>NUCLEOTIDE SEQUENCE</scope>
    <source>
        <strain evidence="9">C.B.Clarke</strain>
        <tissue evidence="9">Leaf</tissue>
    </source>
</reference>
<evidence type="ECO:0000256" key="3">
    <source>
        <dbReference type="ARBA" id="ARBA00022448"/>
    </source>
</evidence>
<keyword evidence="10" id="KW-1185">Reference proteome</keyword>
<feature type="domain" description="GAT" evidence="8">
    <location>
        <begin position="227"/>
        <end position="316"/>
    </location>
</feature>
<dbReference type="Pfam" id="PF03127">
    <property type="entry name" value="GAT"/>
    <property type="match status" value="1"/>
</dbReference>
<evidence type="ECO:0000256" key="4">
    <source>
        <dbReference type="ARBA" id="ARBA00022927"/>
    </source>
</evidence>
<dbReference type="PROSITE" id="PS50179">
    <property type="entry name" value="VHS"/>
    <property type="match status" value="1"/>
</dbReference>